<accession>A0A914HIJ0</accession>
<dbReference type="WBParaSite" id="Gr19_v10_g1749.t1">
    <property type="protein sequence ID" value="Gr19_v10_g1749.t1"/>
    <property type="gene ID" value="Gr19_v10_g1749"/>
</dbReference>
<evidence type="ECO:0000313" key="3">
    <source>
        <dbReference type="WBParaSite" id="Gr19_v10_g1749.t1"/>
    </source>
</evidence>
<evidence type="ECO:0000313" key="2">
    <source>
        <dbReference type="Proteomes" id="UP000887572"/>
    </source>
</evidence>
<keyword evidence="1" id="KW-0732">Signal</keyword>
<proteinExistence type="predicted"/>
<dbReference type="Proteomes" id="UP000887572">
    <property type="component" value="Unplaced"/>
</dbReference>
<feature type="signal peptide" evidence="1">
    <location>
        <begin position="1"/>
        <end position="16"/>
    </location>
</feature>
<dbReference type="AlphaFoldDB" id="A0A914HIJ0"/>
<reference evidence="3" key="1">
    <citation type="submission" date="2022-11" db="UniProtKB">
        <authorList>
            <consortium name="WormBaseParasite"/>
        </authorList>
    </citation>
    <scope>IDENTIFICATION</scope>
</reference>
<organism evidence="2 3">
    <name type="scientific">Globodera rostochiensis</name>
    <name type="common">Golden nematode worm</name>
    <name type="synonym">Heterodera rostochiensis</name>
    <dbReference type="NCBI Taxonomy" id="31243"/>
    <lineage>
        <taxon>Eukaryota</taxon>
        <taxon>Metazoa</taxon>
        <taxon>Ecdysozoa</taxon>
        <taxon>Nematoda</taxon>
        <taxon>Chromadorea</taxon>
        <taxon>Rhabditida</taxon>
        <taxon>Tylenchina</taxon>
        <taxon>Tylenchomorpha</taxon>
        <taxon>Tylenchoidea</taxon>
        <taxon>Heteroderidae</taxon>
        <taxon>Heteroderinae</taxon>
        <taxon>Globodera</taxon>
    </lineage>
</organism>
<sequence>MIAHILLICFLHSVYAAETKKAYEAYGGEEHRQCTCAEQTECFEQLKNNLAKCFDVVYGSVYNEIKSYADPNKLRQCFVEYEDKVLKLMGCTDQKLIKEESCLANKKDVKIRGDFVAAYSKAAHEHVETRMNHLYGLDKKNPIVQLDAKWHTNAMECGINQLTAMESCLTKKSCGPKAAEKELKSAFSACYKEFKVVDVHRKRCECLTKNGVGNDYSGYCEKANMAKNKHLRRLWELEYPEEAEISE</sequence>
<dbReference type="PANTHER" id="PTHR34401:SF3">
    <property type="entry name" value="DB DOMAIN-CONTAINING PROTEIN"/>
    <property type="match status" value="1"/>
</dbReference>
<dbReference type="PANTHER" id="PTHR34401">
    <property type="entry name" value="PROTEIN CBG12388-RELATED"/>
    <property type="match status" value="1"/>
</dbReference>
<name>A0A914HIJ0_GLORO</name>
<evidence type="ECO:0000256" key="1">
    <source>
        <dbReference type="SAM" id="SignalP"/>
    </source>
</evidence>
<protein>
    <submittedName>
        <fullName evidence="3">Secreted protein</fullName>
    </submittedName>
</protein>
<feature type="chain" id="PRO_5037869488" evidence="1">
    <location>
        <begin position="17"/>
        <end position="247"/>
    </location>
</feature>
<keyword evidence="2" id="KW-1185">Reference proteome</keyword>